<dbReference type="KEGG" id="vne:CFK40_07160"/>
<dbReference type="EMBL" id="CP022437">
    <property type="protein sequence ID" value="ASN04807.1"/>
    <property type="molecule type" value="Genomic_DNA"/>
</dbReference>
<dbReference type="Proteomes" id="UP000204391">
    <property type="component" value="Chromosome"/>
</dbReference>
<sequence length="175" mass="20036">MTTLPAVDLGIMAEHLSAHKGVINKLEVYQANVTNTVLKDIIILQTNMMRAHVRIMLAFINPDDSGYIEVPDLNDYLRTNNHKGMKEQGSNVNNQWIALEAHTTAKCMSNENYFSALMMKDQNVRNAHVEMALQQLAVQEKYAAFIQEKGWTFVPHVSAHDQVNTYQYFQHMLEQ</sequence>
<accession>A0A221MB01</accession>
<name>A0A221MB01_9BACI</name>
<proteinExistence type="predicted"/>
<dbReference type="AlphaFoldDB" id="A0A221MB01"/>
<dbReference type="RefSeq" id="WP_089531658.1">
    <property type="nucleotide sequence ID" value="NZ_CP022437.1"/>
</dbReference>
<keyword evidence="2" id="KW-1185">Reference proteome</keyword>
<organism evidence="1 2">
    <name type="scientific">Virgibacillus necropolis</name>
    <dbReference type="NCBI Taxonomy" id="163877"/>
    <lineage>
        <taxon>Bacteria</taxon>
        <taxon>Bacillati</taxon>
        <taxon>Bacillota</taxon>
        <taxon>Bacilli</taxon>
        <taxon>Bacillales</taxon>
        <taxon>Bacillaceae</taxon>
        <taxon>Virgibacillus</taxon>
    </lineage>
</organism>
<reference evidence="1 2" key="1">
    <citation type="journal article" date="2003" name="Int. J. Syst. Evol. Microbiol.">
        <title>Virgibacillus carmonensis sp. nov., Virgibacillus necropolis sp. nov. and Virgibacillus picturae sp. nov., three novel species isolated from deteriorated mural paintings, transfer of the species of the genus salibacillus to Virgibacillus, as Virgibacillus marismortui comb. nov. and Virgibacillus salexigens comb. nov., and emended description of the genus Virgibacillus.</title>
        <authorList>
            <person name="Heyrman J."/>
            <person name="Logan N.A."/>
            <person name="Busse H.J."/>
            <person name="Balcaen A."/>
            <person name="Lebbe L."/>
            <person name="Rodriguez-Diaz M."/>
            <person name="Swings J."/>
            <person name="De Vos P."/>
        </authorList>
    </citation>
    <scope>NUCLEOTIDE SEQUENCE [LARGE SCALE GENOMIC DNA]</scope>
    <source>
        <strain evidence="1 2">LMG 19488</strain>
    </source>
</reference>
<evidence type="ECO:0000313" key="2">
    <source>
        <dbReference type="Proteomes" id="UP000204391"/>
    </source>
</evidence>
<protein>
    <recommendedName>
        <fullName evidence="3">Spore coat protein</fullName>
    </recommendedName>
</protein>
<dbReference type="OrthoDB" id="2452736at2"/>
<evidence type="ECO:0008006" key="3">
    <source>
        <dbReference type="Google" id="ProtNLM"/>
    </source>
</evidence>
<gene>
    <name evidence="1" type="ORF">CFK40_07160</name>
</gene>
<evidence type="ECO:0000313" key="1">
    <source>
        <dbReference type="EMBL" id="ASN04807.1"/>
    </source>
</evidence>